<accession>A0A0U5FVV9</accession>
<evidence type="ECO:0000256" key="1">
    <source>
        <dbReference type="ARBA" id="ARBA00004141"/>
    </source>
</evidence>
<dbReference type="InterPro" id="IPR011701">
    <property type="entry name" value="MFS"/>
</dbReference>
<feature type="transmembrane region" description="Helical" evidence="7">
    <location>
        <begin position="107"/>
        <end position="130"/>
    </location>
</feature>
<dbReference type="GO" id="GO:0016020">
    <property type="term" value="C:membrane"/>
    <property type="evidence" value="ECO:0007669"/>
    <property type="project" value="UniProtKB-SubCell"/>
</dbReference>
<feature type="transmembrane region" description="Helical" evidence="7">
    <location>
        <begin position="333"/>
        <end position="352"/>
    </location>
</feature>
<evidence type="ECO:0000259" key="8">
    <source>
        <dbReference type="PROSITE" id="PS50850"/>
    </source>
</evidence>
<evidence type="ECO:0000313" key="10">
    <source>
        <dbReference type="Proteomes" id="UP000054771"/>
    </source>
</evidence>
<reference evidence="10" key="1">
    <citation type="journal article" date="2016" name="Genome Announc.">
        <title>Draft genome sequences of fungus Aspergillus calidoustus.</title>
        <authorList>
            <person name="Horn F."/>
            <person name="Linde J."/>
            <person name="Mattern D.J."/>
            <person name="Walther G."/>
            <person name="Guthke R."/>
            <person name="Scherlach K."/>
            <person name="Martin K."/>
            <person name="Brakhage A.A."/>
            <person name="Petzke L."/>
            <person name="Valiante V."/>
        </authorList>
    </citation>
    <scope>NUCLEOTIDE SEQUENCE [LARGE SCALE GENOMIC DNA]</scope>
    <source>
        <strain evidence="10">SF006504</strain>
    </source>
</reference>
<keyword evidence="5 7" id="KW-0472">Membrane</keyword>
<feature type="domain" description="Major facilitator superfamily (MFS) profile" evidence="8">
    <location>
        <begin position="40"/>
        <end position="451"/>
    </location>
</feature>
<keyword evidence="2" id="KW-0813">Transport</keyword>
<dbReference type="PANTHER" id="PTHR43791:SF103">
    <property type="entry name" value="MAJOR FACILITATOR SUPERFAMILY (MFS) PROFILE DOMAIN-CONTAINING PROTEIN-RELATED"/>
    <property type="match status" value="1"/>
</dbReference>
<keyword evidence="3 7" id="KW-0812">Transmembrane</keyword>
<sequence>MQKSMKAATILDSSSCADEAAGLESVLATKGILWKIDLRLMPLLGVTYLLQFLDKISLGYSALLNLRADLGLKGSEYSWATAVFYFGYFFWTFPTSWLIIRLPLGKYLASVVVVWGAVLACHAACTGFAGLMVTRFILGMLEASIAPGFSYITGMFYKRDEQPLRHGIWYLGNSAAGLFGGVLAWGIGHIHGALWPWQYLFIIFGCITTAWGLILLFLLPDAPGSAPFLTPDERLLAIERTSETRQKVDGKEFKMYQVLEALRDPQAWLLCVNMLGCMLVNSGFSAFIGIIIAGFGYSGLQALLYQMPGAAVQIGLVVITSLCGSYVRNSRTILLAALSLLSIVGVVLVYVLDDSQRDAKLFGASLMGAYASILPISMSMVSTNIVGNTKKTVVSAMLFVAYCVGNIVSPQVFLTAEEPRYPTGIKVCLAGLALGFVSATLLRFYLQYCNRRNEHERSASQFDNPHENDEDKTDWELKNFTYML</sequence>
<dbReference type="OrthoDB" id="6730379at2759"/>
<feature type="transmembrane region" description="Helical" evidence="7">
    <location>
        <begin position="303"/>
        <end position="326"/>
    </location>
</feature>
<dbReference type="EMBL" id="CDMC01000003">
    <property type="protein sequence ID" value="CEL03611.1"/>
    <property type="molecule type" value="Genomic_DNA"/>
</dbReference>
<dbReference type="Proteomes" id="UP000054771">
    <property type="component" value="Unassembled WGS sequence"/>
</dbReference>
<evidence type="ECO:0000256" key="2">
    <source>
        <dbReference type="ARBA" id="ARBA00022448"/>
    </source>
</evidence>
<name>A0A0U5FVV9_ASPCI</name>
<feature type="transmembrane region" description="Helical" evidence="7">
    <location>
        <begin position="199"/>
        <end position="219"/>
    </location>
</feature>
<evidence type="ECO:0000256" key="6">
    <source>
        <dbReference type="ARBA" id="ARBA00037968"/>
    </source>
</evidence>
<dbReference type="STRING" id="454130.A0A0U5FVV9"/>
<dbReference type="GO" id="GO:0022857">
    <property type="term" value="F:transmembrane transporter activity"/>
    <property type="evidence" value="ECO:0007669"/>
    <property type="project" value="InterPro"/>
</dbReference>
<evidence type="ECO:0000256" key="5">
    <source>
        <dbReference type="ARBA" id="ARBA00023136"/>
    </source>
</evidence>
<feature type="transmembrane region" description="Helical" evidence="7">
    <location>
        <begin position="267"/>
        <end position="297"/>
    </location>
</feature>
<feature type="transmembrane region" description="Helical" evidence="7">
    <location>
        <begin position="364"/>
        <end position="386"/>
    </location>
</feature>
<evidence type="ECO:0000256" key="4">
    <source>
        <dbReference type="ARBA" id="ARBA00022989"/>
    </source>
</evidence>
<organism evidence="9 10">
    <name type="scientific">Aspergillus calidoustus</name>
    <dbReference type="NCBI Taxonomy" id="454130"/>
    <lineage>
        <taxon>Eukaryota</taxon>
        <taxon>Fungi</taxon>
        <taxon>Dikarya</taxon>
        <taxon>Ascomycota</taxon>
        <taxon>Pezizomycotina</taxon>
        <taxon>Eurotiomycetes</taxon>
        <taxon>Eurotiomycetidae</taxon>
        <taxon>Eurotiales</taxon>
        <taxon>Aspergillaceae</taxon>
        <taxon>Aspergillus</taxon>
        <taxon>Aspergillus subgen. Nidulantes</taxon>
    </lineage>
</organism>
<feature type="transmembrane region" description="Helical" evidence="7">
    <location>
        <begin position="136"/>
        <end position="156"/>
    </location>
</feature>
<feature type="transmembrane region" description="Helical" evidence="7">
    <location>
        <begin position="40"/>
        <end position="62"/>
    </location>
</feature>
<proteinExistence type="inferred from homology"/>
<dbReference type="PROSITE" id="PS50850">
    <property type="entry name" value="MFS"/>
    <property type="match status" value="1"/>
</dbReference>
<evidence type="ECO:0000256" key="7">
    <source>
        <dbReference type="SAM" id="Phobius"/>
    </source>
</evidence>
<dbReference type="Pfam" id="PF07690">
    <property type="entry name" value="MFS_1"/>
    <property type="match status" value="1"/>
</dbReference>
<dbReference type="PANTHER" id="PTHR43791">
    <property type="entry name" value="PERMEASE-RELATED"/>
    <property type="match status" value="1"/>
</dbReference>
<feature type="transmembrane region" description="Helical" evidence="7">
    <location>
        <begin position="393"/>
        <end position="412"/>
    </location>
</feature>
<comment type="similarity">
    <text evidence="6">Belongs to the major facilitator superfamily. Allantoate permease family.</text>
</comment>
<comment type="subcellular location">
    <subcellularLocation>
        <location evidence="1">Membrane</location>
        <topology evidence="1">Multi-pass membrane protein</topology>
    </subcellularLocation>
</comment>
<dbReference type="Gene3D" id="1.20.1250.20">
    <property type="entry name" value="MFS general substrate transporter like domains"/>
    <property type="match status" value="2"/>
</dbReference>
<dbReference type="OMA" id="FCYMLQF"/>
<dbReference type="AlphaFoldDB" id="A0A0U5FVV9"/>
<feature type="transmembrane region" description="Helical" evidence="7">
    <location>
        <begin position="168"/>
        <end position="187"/>
    </location>
</feature>
<gene>
    <name evidence="9" type="ORF">ASPCAL04763</name>
</gene>
<protein>
    <recommendedName>
        <fullName evidence="8">Major facilitator superfamily (MFS) profile domain-containing protein</fullName>
    </recommendedName>
</protein>
<keyword evidence="4 7" id="KW-1133">Transmembrane helix</keyword>
<feature type="transmembrane region" description="Helical" evidence="7">
    <location>
        <begin position="82"/>
        <end position="100"/>
    </location>
</feature>
<dbReference type="InterPro" id="IPR036259">
    <property type="entry name" value="MFS_trans_sf"/>
</dbReference>
<dbReference type="FunFam" id="1.20.1250.20:FF:000064">
    <property type="entry name" value="MFS allantoate transporter"/>
    <property type="match status" value="1"/>
</dbReference>
<keyword evidence="10" id="KW-1185">Reference proteome</keyword>
<evidence type="ECO:0000313" key="9">
    <source>
        <dbReference type="EMBL" id="CEL03611.1"/>
    </source>
</evidence>
<evidence type="ECO:0000256" key="3">
    <source>
        <dbReference type="ARBA" id="ARBA00022692"/>
    </source>
</evidence>
<dbReference type="InterPro" id="IPR020846">
    <property type="entry name" value="MFS_dom"/>
</dbReference>
<feature type="transmembrane region" description="Helical" evidence="7">
    <location>
        <begin position="424"/>
        <end position="446"/>
    </location>
</feature>
<dbReference type="SUPFAM" id="SSF103473">
    <property type="entry name" value="MFS general substrate transporter"/>
    <property type="match status" value="1"/>
</dbReference>